<accession>A0ABW8KIF3</accession>
<dbReference type="EMBL" id="JADIKL010000008">
    <property type="protein sequence ID" value="MFK2931883.1"/>
    <property type="molecule type" value="Genomic_DNA"/>
</dbReference>
<evidence type="ECO:0000313" key="2">
    <source>
        <dbReference type="EMBL" id="MFK2931883.1"/>
    </source>
</evidence>
<proteinExistence type="predicted"/>
<protein>
    <submittedName>
        <fullName evidence="2">Uncharacterized protein</fullName>
    </submittedName>
</protein>
<organism evidence="2 3">
    <name type="scientific">Dyella agri</name>
    <dbReference type="NCBI Taxonomy" id="1926869"/>
    <lineage>
        <taxon>Bacteria</taxon>
        <taxon>Pseudomonadati</taxon>
        <taxon>Pseudomonadota</taxon>
        <taxon>Gammaproteobacteria</taxon>
        <taxon>Lysobacterales</taxon>
        <taxon>Rhodanobacteraceae</taxon>
        <taxon>Dyella</taxon>
    </lineage>
</organism>
<evidence type="ECO:0000313" key="3">
    <source>
        <dbReference type="Proteomes" id="UP001620397"/>
    </source>
</evidence>
<gene>
    <name evidence="2" type="ORF">ISP14_13885</name>
</gene>
<keyword evidence="3" id="KW-1185">Reference proteome</keyword>
<sequence>MGTVLNASAIRNQDASGNLAQGTDELGIQRQPGYDALNYLVQMIDNRNGTN</sequence>
<dbReference type="RefSeq" id="WP_404540956.1">
    <property type="nucleotide sequence ID" value="NZ_JADIKL010000008.1"/>
</dbReference>
<evidence type="ECO:0000256" key="1">
    <source>
        <dbReference type="SAM" id="MobiDB-lite"/>
    </source>
</evidence>
<feature type="compositionally biased region" description="Polar residues" evidence="1">
    <location>
        <begin position="1"/>
        <end position="21"/>
    </location>
</feature>
<comment type="caution">
    <text evidence="2">The sequence shown here is derived from an EMBL/GenBank/DDBJ whole genome shotgun (WGS) entry which is preliminary data.</text>
</comment>
<reference evidence="2 3" key="1">
    <citation type="submission" date="2020-10" db="EMBL/GenBank/DDBJ databases">
        <title>Phylogeny of dyella-like bacteria.</title>
        <authorList>
            <person name="Fu J."/>
        </authorList>
    </citation>
    <scope>NUCLEOTIDE SEQUENCE [LARGE SCALE GENOMIC DNA]</scope>
    <source>
        <strain evidence="2 3">DKC-1</strain>
    </source>
</reference>
<dbReference type="Proteomes" id="UP001620397">
    <property type="component" value="Unassembled WGS sequence"/>
</dbReference>
<feature type="region of interest" description="Disordered" evidence="1">
    <location>
        <begin position="1"/>
        <end position="23"/>
    </location>
</feature>
<name>A0ABW8KIF3_9GAMM</name>